<accession>A0AAE8L170</accession>
<sequence>MAALSGVELEAKSVNSVNVTVSTVHHDDSVINGQLNSTFWRKLVNIGFLGDYQIELGAVFTSSMP</sequence>
<protein>
    <submittedName>
        <fullName evidence="1">Uncharacterized protein</fullName>
    </submittedName>
</protein>
<dbReference type="RefSeq" id="WP_034136713.1">
    <property type="nucleotide sequence ID" value="NZ_BAAAEG010000001.1"/>
</dbReference>
<gene>
    <name evidence="1" type="ORF">SAMN04490209_4356</name>
</gene>
<keyword evidence="2" id="KW-1185">Reference proteome</keyword>
<dbReference type="Proteomes" id="UP000182085">
    <property type="component" value="Chromosome I"/>
</dbReference>
<name>A0AAE8L170_9PSED</name>
<dbReference type="AlphaFoldDB" id="A0AAE8L170"/>
<dbReference type="EMBL" id="LT629801">
    <property type="protein sequence ID" value="SDV14215.1"/>
    <property type="molecule type" value="Genomic_DNA"/>
</dbReference>
<evidence type="ECO:0000313" key="2">
    <source>
        <dbReference type="Proteomes" id="UP000182085"/>
    </source>
</evidence>
<evidence type="ECO:0000313" key="1">
    <source>
        <dbReference type="EMBL" id="SDV14215.1"/>
    </source>
</evidence>
<proteinExistence type="predicted"/>
<organism evidence="1 2">
    <name type="scientific">Pseudomonas rhodesiae</name>
    <dbReference type="NCBI Taxonomy" id="76760"/>
    <lineage>
        <taxon>Bacteria</taxon>
        <taxon>Pseudomonadati</taxon>
        <taxon>Pseudomonadota</taxon>
        <taxon>Gammaproteobacteria</taxon>
        <taxon>Pseudomonadales</taxon>
        <taxon>Pseudomonadaceae</taxon>
        <taxon>Pseudomonas</taxon>
    </lineage>
</organism>
<reference evidence="1 2" key="1">
    <citation type="submission" date="2016-10" db="EMBL/GenBank/DDBJ databases">
        <authorList>
            <person name="Varghese N."/>
            <person name="Submissions S."/>
        </authorList>
    </citation>
    <scope>NUCLEOTIDE SEQUENCE [LARGE SCALE GENOMIC DNA]</scope>
    <source>
        <strain evidence="1 2">BS2777</strain>
    </source>
</reference>